<dbReference type="SUPFAM" id="SSF57362">
    <property type="entry name" value="BPTI-like"/>
    <property type="match status" value="1"/>
</dbReference>
<dbReference type="CDD" id="cd01450">
    <property type="entry name" value="vWFA_subfamily_ECM"/>
    <property type="match status" value="1"/>
</dbReference>
<feature type="signal peptide" evidence="6">
    <location>
        <begin position="1"/>
        <end position="25"/>
    </location>
</feature>
<feature type="domain" description="VWFA" evidence="7">
    <location>
        <begin position="51"/>
        <end position="233"/>
    </location>
</feature>
<dbReference type="FunFam" id="4.10.410.10:FF:000020">
    <property type="entry name" value="Collagen, type VI, alpha 3"/>
    <property type="match status" value="1"/>
</dbReference>
<sequence>MEVCKLRGLAWILLLLWSLPHWTTAQRRNGRRNNYKLYEDGPNGKVKNDSLVVFILDSSESAKIGLFEKQKAFVLGFSTRLSMLQVAGWTLSVRMAALQYSSSVSMEQRFSAWTDLDSFHGRVSVMSYIGHGTYTTYAIGNATELLVKETPDDSVRVAVLMTDGADHPRNPDVLAAAIKAKEHGVKMFAVGLSHIARQGANSAKLRAVASAPAQQFVQSLQDPQLEQRLLKEMVRTGPLGPPGTRGNPGPPGEGLPGPKGDVGSEGLPGIPGQPGEDGTPGQKGDIGFPGPRGPDGSPGKGAPGEKVKLLILSGDRGSRGQPGAVGPVGPVGAKVRTVTVEKVILGTLRLGTLTSQVCCVFVLRAIRDLSGHPVHLDNLGGVPLCSISIKSLYKLMPNSRSQGPPGVPGLPGETGADGVGLPGAKGDRGLPGLSGPAGPPGIGLQGPKGSIGMIGPPGPQGSPGEGIQGQKTKLPYNVAIFNPNVAFCRGKKSSKSSDPCAVSKNVVKHFLHFPGLCSPLNKSFIPDCGVTCRQSPLELVFVIDSSESVGPDNFEVVKDFVSALVDRASVSRETTRVGVVLYSHINVVVVSLSQDASRDQVKAAVRSMTYLGEGTFTGSAIHQANRLFRVARPGVRKVAVVITDGQADKRDSVSLENVVREARVGDIEMFVIGVVNTSDPFFSEFKKELDLMASEPDADHVYLIDDFKTLPGDSLEKKLLSHICEDSSSVLFRSIPGGGLSPSRPEVSGRDIRLPPQTRTDMDTPTFSGDFRRIQHFLFLFWFLFTPLELCRAPLDPGPCRDYVVRWYYDSEANACAQFWFGGCHGNANQFDTERRCKQTCVRV</sequence>
<dbReference type="PANTHER" id="PTHR24020">
    <property type="entry name" value="COLLAGEN ALPHA"/>
    <property type="match status" value="1"/>
</dbReference>
<dbReference type="CDD" id="cd22628">
    <property type="entry name" value="Kunitz_collagen_alpha1_XXVIII"/>
    <property type="match status" value="1"/>
</dbReference>
<keyword evidence="3" id="KW-0176">Collagen</keyword>
<dbReference type="PROSITE" id="PS50279">
    <property type="entry name" value="BPTI_KUNITZ_2"/>
    <property type="match status" value="1"/>
</dbReference>
<comment type="subcellular location">
    <subcellularLocation>
        <location evidence="1">Secreted</location>
        <location evidence="1">Extracellular space</location>
        <location evidence="1">Extracellular matrix</location>
    </subcellularLocation>
</comment>
<evidence type="ECO:0000259" key="7">
    <source>
        <dbReference type="PROSITE" id="PS50234"/>
    </source>
</evidence>
<dbReference type="InterPro" id="IPR036465">
    <property type="entry name" value="vWFA_dom_sf"/>
</dbReference>
<dbReference type="PROSITE" id="PS00280">
    <property type="entry name" value="BPTI_KUNITZ_1"/>
    <property type="match status" value="1"/>
</dbReference>
<dbReference type="InterPro" id="IPR020901">
    <property type="entry name" value="Prtase_inh_Kunz-CS"/>
</dbReference>
<feature type="region of interest" description="Disordered" evidence="5">
    <location>
        <begin position="235"/>
        <end position="305"/>
    </location>
</feature>
<dbReference type="Pfam" id="PF00092">
    <property type="entry name" value="VWA"/>
    <property type="match status" value="2"/>
</dbReference>
<dbReference type="Gene3D" id="3.40.50.410">
    <property type="entry name" value="von Willebrand factor, type A domain"/>
    <property type="match status" value="2"/>
</dbReference>
<evidence type="ECO:0000313" key="9">
    <source>
        <dbReference type="Ensembl" id="ENSHCOP00000004601.1"/>
    </source>
</evidence>
<feature type="domain" description="BPTI/Kunitz inhibitor" evidence="8">
    <location>
        <begin position="791"/>
        <end position="841"/>
    </location>
</feature>
<dbReference type="SMART" id="SM00131">
    <property type="entry name" value="KU"/>
    <property type="match status" value="1"/>
</dbReference>
<dbReference type="InterPro" id="IPR002035">
    <property type="entry name" value="VWF_A"/>
</dbReference>
<keyword evidence="6" id="KW-0732">Signal</keyword>
<keyword evidence="2" id="KW-0964">Secreted</keyword>
<evidence type="ECO:0000256" key="2">
    <source>
        <dbReference type="ARBA" id="ARBA00022530"/>
    </source>
</evidence>
<dbReference type="Ensembl" id="ENSHCOT00000006776.1">
    <property type="protein sequence ID" value="ENSHCOP00000004601.1"/>
    <property type="gene ID" value="ENSHCOG00000006105.1"/>
</dbReference>
<proteinExistence type="predicted"/>
<evidence type="ECO:0000313" key="10">
    <source>
        <dbReference type="Proteomes" id="UP000264820"/>
    </source>
</evidence>
<dbReference type="SMART" id="SM00327">
    <property type="entry name" value="VWA"/>
    <property type="match status" value="2"/>
</dbReference>
<evidence type="ECO:0000256" key="5">
    <source>
        <dbReference type="SAM" id="MobiDB-lite"/>
    </source>
</evidence>
<reference evidence="9" key="1">
    <citation type="submission" date="2025-08" db="UniProtKB">
        <authorList>
            <consortium name="Ensembl"/>
        </authorList>
    </citation>
    <scope>IDENTIFICATION</scope>
</reference>
<evidence type="ECO:0000256" key="4">
    <source>
        <dbReference type="ARBA" id="ARBA00023157"/>
    </source>
</evidence>
<feature type="domain" description="VWFA" evidence="7">
    <location>
        <begin position="538"/>
        <end position="723"/>
    </location>
</feature>
<dbReference type="PRINTS" id="PR00453">
    <property type="entry name" value="VWFADOMAIN"/>
</dbReference>
<keyword evidence="4" id="KW-1015">Disulfide bond</keyword>
<reference evidence="9" key="2">
    <citation type="submission" date="2025-09" db="UniProtKB">
        <authorList>
            <consortium name="Ensembl"/>
        </authorList>
    </citation>
    <scope>IDENTIFICATION</scope>
</reference>
<dbReference type="SUPFAM" id="SSF53300">
    <property type="entry name" value="vWA-like"/>
    <property type="match status" value="2"/>
</dbReference>
<feature type="chain" id="PRO_5018728104" evidence="6">
    <location>
        <begin position="26"/>
        <end position="844"/>
    </location>
</feature>
<evidence type="ECO:0000256" key="3">
    <source>
        <dbReference type="ARBA" id="ARBA00023119"/>
    </source>
</evidence>
<dbReference type="Gene3D" id="4.10.410.10">
    <property type="entry name" value="Pancreatic trypsin inhibitor Kunitz domain"/>
    <property type="match status" value="1"/>
</dbReference>
<feature type="region of interest" description="Disordered" evidence="5">
    <location>
        <begin position="399"/>
        <end position="469"/>
    </location>
</feature>
<keyword evidence="2" id="KW-0272">Extracellular matrix</keyword>
<keyword evidence="10" id="KW-1185">Reference proteome</keyword>
<dbReference type="PANTHER" id="PTHR24020:SF87">
    <property type="entry name" value="COLLAGEN ALPHA-1(VI) CHAIN-LIKE"/>
    <property type="match status" value="1"/>
</dbReference>
<dbReference type="InterPro" id="IPR050525">
    <property type="entry name" value="ECM_Assembly_Org"/>
</dbReference>
<dbReference type="Proteomes" id="UP000264820">
    <property type="component" value="Unplaced"/>
</dbReference>
<dbReference type="GO" id="GO:0005581">
    <property type="term" value="C:collagen trimer"/>
    <property type="evidence" value="ECO:0007669"/>
    <property type="project" value="UniProtKB-KW"/>
</dbReference>
<name>A0A3Q2XW58_HIPCM</name>
<dbReference type="Pfam" id="PF00014">
    <property type="entry name" value="Kunitz_BPTI"/>
    <property type="match status" value="1"/>
</dbReference>
<evidence type="ECO:0000256" key="1">
    <source>
        <dbReference type="ARBA" id="ARBA00004498"/>
    </source>
</evidence>
<dbReference type="PROSITE" id="PS50234">
    <property type="entry name" value="VWFA"/>
    <property type="match status" value="2"/>
</dbReference>
<dbReference type="STRING" id="109280.ENSHCOP00000004601"/>
<protein>
    <submittedName>
        <fullName evidence="9">Collagen, type XXVIII, alpha 1b</fullName>
    </submittedName>
</protein>
<evidence type="ECO:0000259" key="8">
    <source>
        <dbReference type="PROSITE" id="PS50279"/>
    </source>
</evidence>
<organism evidence="9 10">
    <name type="scientific">Hippocampus comes</name>
    <name type="common">Tiger tail seahorse</name>
    <dbReference type="NCBI Taxonomy" id="109280"/>
    <lineage>
        <taxon>Eukaryota</taxon>
        <taxon>Metazoa</taxon>
        <taxon>Chordata</taxon>
        <taxon>Craniata</taxon>
        <taxon>Vertebrata</taxon>
        <taxon>Euteleostomi</taxon>
        <taxon>Actinopterygii</taxon>
        <taxon>Neopterygii</taxon>
        <taxon>Teleostei</taxon>
        <taxon>Neoteleostei</taxon>
        <taxon>Acanthomorphata</taxon>
        <taxon>Syngnathiaria</taxon>
        <taxon>Syngnathiformes</taxon>
        <taxon>Syngnathoidei</taxon>
        <taxon>Syngnathidae</taxon>
        <taxon>Hippocampus</taxon>
    </lineage>
</organism>
<dbReference type="AlphaFoldDB" id="A0A3Q2XW58"/>
<dbReference type="InterPro" id="IPR002223">
    <property type="entry name" value="Kunitz_BPTI"/>
</dbReference>
<dbReference type="PRINTS" id="PR00759">
    <property type="entry name" value="BASICPTASE"/>
</dbReference>
<dbReference type="InterPro" id="IPR036880">
    <property type="entry name" value="Kunitz_BPTI_sf"/>
</dbReference>
<dbReference type="GO" id="GO:0004867">
    <property type="term" value="F:serine-type endopeptidase inhibitor activity"/>
    <property type="evidence" value="ECO:0007669"/>
    <property type="project" value="InterPro"/>
</dbReference>
<accession>A0A3Q2XW58</accession>
<dbReference type="GeneTree" id="ENSGT00940000163195"/>
<evidence type="ECO:0000256" key="6">
    <source>
        <dbReference type="SAM" id="SignalP"/>
    </source>
</evidence>